<evidence type="ECO:0000313" key="1">
    <source>
        <dbReference type="EMBL" id="OBS68864.1"/>
    </source>
</evidence>
<keyword evidence="2" id="KW-1185">Reference proteome</keyword>
<comment type="caution">
    <text evidence="1">The sequence shown here is derived from an EMBL/GenBank/DDBJ whole genome shotgun (WGS) entry which is preliminary data.</text>
</comment>
<dbReference type="Proteomes" id="UP000092124">
    <property type="component" value="Unassembled WGS sequence"/>
</dbReference>
<gene>
    <name evidence="1" type="ORF">A6R68_02579</name>
</gene>
<protein>
    <submittedName>
        <fullName evidence="1">Uncharacterized protein</fullName>
    </submittedName>
</protein>
<proteinExistence type="predicted"/>
<dbReference type="AlphaFoldDB" id="A0A1A6GSI5"/>
<reference evidence="1 2" key="1">
    <citation type="submission" date="2016-06" db="EMBL/GenBank/DDBJ databases">
        <title>The Draft Genome Sequence and Annotation of the Desert Woodrat Neotoma lepida.</title>
        <authorList>
            <person name="Campbell M."/>
            <person name="Oakeson K.F."/>
            <person name="Yandell M."/>
            <person name="Halpert J.R."/>
            <person name="Dearing D."/>
        </authorList>
    </citation>
    <scope>NUCLEOTIDE SEQUENCE [LARGE SCALE GENOMIC DNA]</scope>
    <source>
        <strain evidence="1">417</strain>
        <tissue evidence="1">Liver</tissue>
    </source>
</reference>
<organism evidence="1 2">
    <name type="scientific">Neotoma lepida</name>
    <name type="common">Desert woodrat</name>
    <dbReference type="NCBI Taxonomy" id="56216"/>
    <lineage>
        <taxon>Eukaryota</taxon>
        <taxon>Metazoa</taxon>
        <taxon>Chordata</taxon>
        <taxon>Craniata</taxon>
        <taxon>Vertebrata</taxon>
        <taxon>Euteleostomi</taxon>
        <taxon>Mammalia</taxon>
        <taxon>Eutheria</taxon>
        <taxon>Euarchontoglires</taxon>
        <taxon>Glires</taxon>
        <taxon>Rodentia</taxon>
        <taxon>Myomorpha</taxon>
        <taxon>Muroidea</taxon>
        <taxon>Cricetidae</taxon>
        <taxon>Neotominae</taxon>
        <taxon>Neotoma</taxon>
    </lineage>
</organism>
<evidence type="ECO:0000313" key="2">
    <source>
        <dbReference type="Proteomes" id="UP000092124"/>
    </source>
</evidence>
<name>A0A1A6GSI5_NEOLE</name>
<sequence length="79" mass="8913">ANPTVSNSSHFTVFSNSLEIRSPAAFLLSLHPAQELWSTTSAILLELNWQMKVEFWHPGPPDLFGNEGHCYIHCLHLLL</sequence>
<dbReference type="EMBL" id="LZPO01075859">
    <property type="protein sequence ID" value="OBS68864.1"/>
    <property type="molecule type" value="Genomic_DNA"/>
</dbReference>
<feature type="non-terminal residue" evidence="1">
    <location>
        <position position="1"/>
    </location>
</feature>
<accession>A0A1A6GSI5</accession>